<dbReference type="PROSITE" id="PS00041">
    <property type="entry name" value="HTH_ARAC_FAMILY_1"/>
    <property type="match status" value="1"/>
</dbReference>
<evidence type="ECO:0000256" key="2">
    <source>
        <dbReference type="ARBA" id="ARBA00023125"/>
    </source>
</evidence>
<dbReference type="EMBL" id="CP014229">
    <property type="protein sequence ID" value="AMD89959.1"/>
    <property type="molecule type" value="Genomic_DNA"/>
</dbReference>
<keyword evidence="1" id="KW-0805">Transcription regulation</keyword>
<dbReference type="PANTHER" id="PTHR43436">
    <property type="entry name" value="ARAC-FAMILY TRANSCRIPTIONAL REGULATOR"/>
    <property type="match status" value="1"/>
</dbReference>
<dbReference type="Pfam" id="PF06719">
    <property type="entry name" value="AraC_N"/>
    <property type="match status" value="1"/>
</dbReference>
<evidence type="ECO:0000256" key="1">
    <source>
        <dbReference type="ARBA" id="ARBA00023015"/>
    </source>
</evidence>
<dbReference type="InterPro" id="IPR018062">
    <property type="entry name" value="HTH_AraC-typ_CS"/>
</dbReference>
<dbReference type="InterPro" id="IPR009057">
    <property type="entry name" value="Homeodomain-like_sf"/>
</dbReference>
<feature type="domain" description="HTH araC/xylS-type" evidence="4">
    <location>
        <begin position="199"/>
        <end position="297"/>
    </location>
</feature>
<name>A0A120KN42_9BACT</name>
<keyword evidence="2" id="KW-0238">DNA-binding</keyword>
<protein>
    <submittedName>
        <fullName evidence="5">AraC family transcriptional regulator</fullName>
    </submittedName>
</protein>
<dbReference type="SUPFAM" id="SSF46689">
    <property type="entry name" value="Homeodomain-like"/>
    <property type="match status" value="2"/>
</dbReference>
<dbReference type="RefSeq" id="WP_062252258.1">
    <property type="nucleotide sequence ID" value="NZ_CP014229.1"/>
</dbReference>
<dbReference type="PROSITE" id="PS01124">
    <property type="entry name" value="HTH_ARAC_FAMILY_2"/>
    <property type="match status" value="1"/>
</dbReference>
<proteinExistence type="predicted"/>
<dbReference type="GO" id="GO:0003700">
    <property type="term" value="F:DNA-binding transcription factor activity"/>
    <property type="evidence" value="ECO:0007669"/>
    <property type="project" value="InterPro"/>
</dbReference>
<evidence type="ECO:0000313" key="5">
    <source>
        <dbReference type="EMBL" id="AMD89959.1"/>
    </source>
</evidence>
<dbReference type="Pfam" id="PF12833">
    <property type="entry name" value="HTH_18"/>
    <property type="match status" value="1"/>
</dbReference>
<dbReference type="KEGG" id="dfi:AXF13_07410"/>
<accession>A0A120KN42</accession>
<keyword evidence="6" id="KW-1185">Reference proteome</keyword>
<evidence type="ECO:0000259" key="4">
    <source>
        <dbReference type="PROSITE" id="PS01124"/>
    </source>
</evidence>
<dbReference type="PANTHER" id="PTHR43436:SF1">
    <property type="entry name" value="TRANSCRIPTIONAL REGULATORY PROTEIN"/>
    <property type="match status" value="1"/>
</dbReference>
<dbReference type="STRING" id="44742.AXF13_07410"/>
<dbReference type="GO" id="GO:0043565">
    <property type="term" value="F:sequence-specific DNA binding"/>
    <property type="evidence" value="ECO:0007669"/>
    <property type="project" value="InterPro"/>
</dbReference>
<reference evidence="6" key="1">
    <citation type="submission" date="2016-02" db="EMBL/GenBank/DDBJ databases">
        <authorList>
            <person name="Holder M.E."/>
            <person name="Ajami N.J."/>
            <person name="Petrosino J.F."/>
        </authorList>
    </citation>
    <scope>NUCLEOTIDE SEQUENCE [LARGE SCALE GENOMIC DNA]</scope>
    <source>
        <strain evidence="6">CCUG 45958</strain>
    </source>
</reference>
<dbReference type="InterPro" id="IPR009594">
    <property type="entry name" value="Tscrpt_reg_HTH_AraC_N"/>
</dbReference>
<gene>
    <name evidence="5" type="ORF">AXF13_07410</name>
</gene>
<sequence length="304" mass="33429">MAENRRVDANRNWAVLRAKLLGGAPGAGNYPTAVKGFVLHCNTSSADPWPNFYQPVIIVVAQGRKLVRIGGDEYHYGENVCFVAGVDMPVTSCVMEASEEKPYLSMSLNLDAARIANLAARVPPPSPGDAAPRGAAVQAVGPGLLDAFLRLLELTETPEHIPVMENLLLDEIHYRLLAGPFGGILRSLNTLGSQGNQISRAISWLKENYKEPLRVEKLAGQTNMAPSTFHKYFKQITTLSPLQYQKRLRLSEAQRLMLSGGHDVTQAAFAVGYESPTQFIREYKRLFGNPPRRNVMRMKGALSA</sequence>
<dbReference type="Proteomes" id="UP000069241">
    <property type="component" value="Chromosome"/>
</dbReference>
<dbReference type="SMART" id="SM00342">
    <property type="entry name" value="HTH_ARAC"/>
    <property type="match status" value="1"/>
</dbReference>
<dbReference type="InterPro" id="IPR018060">
    <property type="entry name" value="HTH_AraC"/>
</dbReference>
<dbReference type="AlphaFoldDB" id="A0A120KN42"/>
<dbReference type="Gene3D" id="1.10.10.60">
    <property type="entry name" value="Homeodomain-like"/>
    <property type="match status" value="1"/>
</dbReference>
<organism evidence="5 6">
    <name type="scientific">Desulfovibrio fairfieldensis</name>
    <dbReference type="NCBI Taxonomy" id="44742"/>
    <lineage>
        <taxon>Bacteria</taxon>
        <taxon>Pseudomonadati</taxon>
        <taxon>Thermodesulfobacteriota</taxon>
        <taxon>Desulfovibrionia</taxon>
        <taxon>Desulfovibrionales</taxon>
        <taxon>Desulfovibrionaceae</taxon>
        <taxon>Desulfovibrio</taxon>
    </lineage>
</organism>
<evidence type="ECO:0000313" key="6">
    <source>
        <dbReference type="Proteomes" id="UP000069241"/>
    </source>
</evidence>
<keyword evidence="3" id="KW-0804">Transcription</keyword>
<evidence type="ECO:0000256" key="3">
    <source>
        <dbReference type="ARBA" id="ARBA00023163"/>
    </source>
</evidence>